<reference evidence="6" key="1">
    <citation type="journal article" date="2014" name="Proc. Natl. Acad. Sci. U.S.A.">
        <title>Extensive sampling of basidiomycete genomes demonstrates inadequacy of the white-rot/brown-rot paradigm for wood decay fungi.</title>
        <authorList>
            <person name="Riley R."/>
            <person name="Salamov A.A."/>
            <person name="Brown D.W."/>
            <person name="Nagy L.G."/>
            <person name="Floudas D."/>
            <person name="Held B.W."/>
            <person name="Levasseur A."/>
            <person name="Lombard V."/>
            <person name="Morin E."/>
            <person name="Otillar R."/>
            <person name="Lindquist E.A."/>
            <person name="Sun H."/>
            <person name="LaButti K.M."/>
            <person name="Schmutz J."/>
            <person name="Jabbour D."/>
            <person name="Luo H."/>
            <person name="Baker S.E."/>
            <person name="Pisabarro A.G."/>
            <person name="Walton J.D."/>
            <person name="Blanchette R.A."/>
            <person name="Henrissat B."/>
            <person name="Martin F."/>
            <person name="Cullen D."/>
            <person name="Hibbett D.S."/>
            <person name="Grigoriev I.V."/>
        </authorList>
    </citation>
    <scope>NUCLEOTIDE SEQUENCE [LARGE SCALE GENOMIC DNA]</scope>
    <source>
        <strain evidence="6">FD-172 SS1</strain>
    </source>
</reference>
<dbReference type="OrthoDB" id="445677at2759"/>
<dbReference type="HOGENOM" id="CLU_083063_0_0_1"/>
<protein>
    <recommendedName>
        <fullName evidence="2">SWR1-complex protein 5</fullName>
    </recommendedName>
</protein>
<dbReference type="AlphaFoldDB" id="A0A067MJ79"/>
<sequence length="300" mass="31618">MATLDTLATHGSDSEDDSDFVPDDASADSRSDSSGDDDCGKRRATKKIKLPDAALADTDGDANADGCNKQAEAEAEADQAHARASLWAQFEASVASSSTSQQGTGTRPSPVKTVLIEKKFRFAGEDVIEVKEVPEDSEEAKQWPRAAAQSLGEDEGRNPEHAQPPTSTNGGAQITDHVANTSASAAMIAASASAAAPTSAEGSTELPKMPPPPRGAGRRRPKATLSALAAASASSTPKKLTMLEKSKMDWNAHLASSSGIQDELQTNRKSGAGYLEKVDFLDRVGARREELEKEKGKRKR</sequence>
<feature type="domain" description="BCNT-C" evidence="4">
    <location>
        <begin position="218"/>
        <end position="300"/>
    </location>
</feature>
<comment type="similarity">
    <text evidence="1">Belongs to the SWC5 family.</text>
</comment>
<proteinExistence type="inferred from homology"/>
<feature type="region of interest" description="Disordered" evidence="3">
    <location>
        <begin position="129"/>
        <end position="238"/>
    </location>
</feature>
<feature type="compositionally biased region" description="Acidic residues" evidence="3">
    <location>
        <begin position="14"/>
        <end position="26"/>
    </location>
</feature>
<feature type="compositionally biased region" description="Low complexity" evidence="3">
    <location>
        <begin position="223"/>
        <end position="238"/>
    </location>
</feature>
<feature type="compositionally biased region" description="Basic and acidic residues" evidence="3">
    <location>
        <begin position="27"/>
        <end position="41"/>
    </location>
</feature>
<organism evidence="5 6">
    <name type="scientific">Botryobasidium botryosum (strain FD-172 SS1)</name>
    <dbReference type="NCBI Taxonomy" id="930990"/>
    <lineage>
        <taxon>Eukaryota</taxon>
        <taxon>Fungi</taxon>
        <taxon>Dikarya</taxon>
        <taxon>Basidiomycota</taxon>
        <taxon>Agaricomycotina</taxon>
        <taxon>Agaricomycetes</taxon>
        <taxon>Cantharellales</taxon>
        <taxon>Botryobasidiaceae</taxon>
        <taxon>Botryobasidium</taxon>
    </lineage>
</organism>
<gene>
    <name evidence="5" type="ORF">BOTBODRAFT_54509</name>
</gene>
<dbReference type="PROSITE" id="PS51279">
    <property type="entry name" value="BCNT_C"/>
    <property type="match status" value="1"/>
</dbReference>
<evidence type="ECO:0000313" key="5">
    <source>
        <dbReference type="EMBL" id="KDQ15614.1"/>
    </source>
</evidence>
<feature type="compositionally biased region" description="Low complexity" evidence="3">
    <location>
        <begin position="179"/>
        <end position="204"/>
    </location>
</feature>
<dbReference type="InterPro" id="IPR027124">
    <property type="entry name" value="Swc5/CFDP1/2"/>
</dbReference>
<dbReference type="STRING" id="930990.A0A067MJ79"/>
<dbReference type="InterPro" id="IPR011421">
    <property type="entry name" value="BCNT-C"/>
</dbReference>
<feature type="region of interest" description="Disordered" evidence="3">
    <location>
        <begin position="1"/>
        <end position="84"/>
    </location>
</feature>
<evidence type="ECO:0000256" key="1">
    <source>
        <dbReference type="ARBA" id="ARBA00010465"/>
    </source>
</evidence>
<feature type="compositionally biased region" description="Low complexity" evidence="3">
    <location>
        <begin position="96"/>
        <end position="106"/>
    </location>
</feature>
<accession>A0A067MJ79</accession>
<evidence type="ECO:0000256" key="2">
    <source>
        <dbReference type="ARBA" id="ARBA00019138"/>
    </source>
</evidence>
<dbReference type="Pfam" id="PF07572">
    <property type="entry name" value="BCNT"/>
    <property type="match status" value="1"/>
</dbReference>
<name>A0A067MJ79_BOTB1</name>
<dbReference type="PANTHER" id="PTHR48407:SF1">
    <property type="entry name" value="CRANIOFACIAL DEVELOPMENT PROTEIN 1"/>
    <property type="match status" value="1"/>
</dbReference>
<feature type="compositionally biased region" description="Basic and acidic residues" evidence="3">
    <location>
        <begin position="129"/>
        <end position="142"/>
    </location>
</feature>
<dbReference type="EMBL" id="KL198031">
    <property type="protein sequence ID" value="KDQ15614.1"/>
    <property type="molecule type" value="Genomic_DNA"/>
</dbReference>
<dbReference type="GO" id="GO:0000812">
    <property type="term" value="C:Swr1 complex"/>
    <property type="evidence" value="ECO:0007669"/>
    <property type="project" value="TreeGrafter"/>
</dbReference>
<evidence type="ECO:0000259" key="4">
    <source>
        <dbReference type="PROSITE" id="PS51279"/>
    </source>
</evidence>
<keyword evidence="6" id="KW-1185">Reference proteome</keyword>
<evidence type="ECO:0000313" key="6">
    <source>
        <dbReference type="Proteomes" id="UP000027195"/>
    </source>
</evidence>
<dbReference type="InParanoid" id="A0A067MJ79"/>
<feature type="region of interest" description="Disordered" evidence="3">
    <location>
        <begin position="91"/>
        <end position="110"/>
    </location>
</feature>
<evidence type="ECO:0000256" key="3">
    <source>
        <dbReference type="SAM" id="MobiDB-lite"/>
    </source>
</evidence>
<dbReference type="Proteomes" id="UP000027195">
    <property type="component" value="Unassembled WGS sequence"/>
</dbReference>
<dbReference type="PANTHER" id="PTHR48407">
    <property type="entry name" value="CRANIOFACIAL DEVELOPMENT PROTEIN 1"/>
    <property type="match status" value="1"/>
</dbReference>